<reference evidence="6" key="1">
    <citation type="submission" date="2023-07" db="EMBL/GenBank/DDBJ databases">
        <title>Genomic Encyclopedia of Type Strains, Phase IV (KMG-IV): sequencing the most valuable type-strain genomes for metagenomic binning, comparative biology and taxonomic classification.</title>
        <authorList>
            <person name="Goeker M."/>
        </authorList>
    </citation>
    <scope>NUCLEOTIDE SEQUENCE</scope>
    <source>
        <strain evidence="6">DSM 21202</strain>
    </source>
</reference>
<gene>
    <name evidence="6" type="ORF">J2S73_004107</name>
</gene>
<protein>
    <submittedName>
        <fullName evidence="6">8-amino-3,8-dideoxy-alpha-D-manno-octulosonate transaminase</fullName>
        <ecNumber evidence="6">2.6.1.109</ecNumber>
    </submittedName>
</protein>
<dbReference type="EMBL" id="JAUSUL010000006">
    <property type="protein sequence ID" value="MDQ0317621.1"/>
    <property type="molecule type" value="Genomic_DNA"/>
</dbReference>
<accession>A0AAE4ATT7</accession>
<dbReference type="Pfam" id="PF01041">
    <property type="entry name" value="DegT_DnrJ_EryC1"/>
    <property type="match status" value="1"/>
</dbReference>
<name>A0AAE4ATT7_9HYPH</name>
<comment type="caution">
    <text evidence="6">The sequence shown here is derived from an EMBL/GenBank/DDBJ whole genome shotgun (WGS) entry which is preliminary data.</text>
</comment>
<dbReference type="RefSeq" id="WP_306887542.1">
    <property type="nucleotide sequence ID" value="NZ_JAUSUL010000006.1"/>
</dbReference>
<evidence type="ECO:0000256" key="1">
    <source>
        <dbReference type="ARBA" id="ARBA00037999"/>
    </source>
</evidence>
<sequence length="445" mass="47918">MGLTDTSGEGAQHSHPNRLAIDGGTPVRTDPLPWELPGAHYIGEEELELVSRVVKARSPFRFYGPDPQHMVDTLEREWREAFGHAHALGVSSGTAALSIAMAALDIGPGDEVLVPGYLWVSCVSAVVRSGAIPRLVDIDETFCIDPEDLERKIGPRSRAVLCVHMSGAPGRIGEIARICKARGLALIEDCAQAAGAKSGGTPVGRFGDIAIFSFQLNKNLTSGDGGMIVCEDDALFRRIVALHDLGYARTPAGRLDTSDPDCQLWGIGARMSELAGAMALAQMRKLTKITGSMRDSKWRIRRALADVPGLAFRDVPDPDGDTGPFLLMILPDTDMPDRFVAALRAEGIAGPDGSLACLTMREWGLHWYFNIPSLVNKRSNSRDGFPWTHPSNAFGADYDYGHGALARCDDLHSRGAILTIASTLSERDEADIATAIRKVAGAILR</sequence>
<dbReference type="PANTHER" id="PTHR30244">
    <property type="entry name" value="TRANSAMINASE"/>
    <property type="match status" value="1"/>
</dbReference>
<feature type="modified residue" description="N6-(pyridoxal phosphate)lysine" evidence="3">
    <location>
        <position position="218"/>
    </location>
</feature>
<dbReference type="InterPro" id="IPR000653">
    <property type="entry name" value="DegT/StrS_aminotransferase"/>
</dbReference>
<dbReference type="Gene3D" id="3.90.1150.10">
    <property type="entry name" value="Aspartate Aminotransferase, domain 1"/>
    <property type="match status" value="1"/>
</dbReference>
<dbReference type="InterPro" id="IPR015421">
    <property type="entry name" value="PyrdxlP-dep_Trfase_major"/>
</dbReference>
<dbReference type="InterPro" id="IPR015422">
    <property type="entry name" value="PyrdxlP-dep_Trfase_small"/>
</dbReference>
<dbReference type="GO" id="GO:0000271">
    <property type="term" value="P:polysaccharide biosynthetic process"/>
    <property type="evidence" value="ECO:0007669"/>
    <property type="project" value="TreeGrafter"/>
</dbReference>
<keyword evidence="7" id="KW-1185">Reference proteome</keyword>
<dbReference type="Gene3D" id="3.40.640.10">
    <property type="entry name" value="Type I PLP-dependent aspartate aminotransferase-like (Major domain)"/>
    <property type="match status" value="1"/>
</dbReference>
<evidence type="ECO:0000256" key="5">
    <source>
        <dbReference type="SAM" id="MobiDB-lite"/>
    </source>
</evidence>
<dbReference type="EC" id="2.6.1.109" evidence="6"/>
<dbReference type="InterPro" id="IPR015424">
    <property type="entry name" value="PyrdxlP-dep_Trfase"/>
</dbReference>
<evidence type="ECO:0000313" key="7">
    <source>
        <dbReference type="Proteomes" id="UP001229244"/>
    </source>
</evidence>
<dbReference type="PANTHER" id="PTHR30244:SF34">
    <property type="entry name" value="DTDP-4-AMINO-4,6-DIDEOXYGALACTOSE TRANSAMINASE"/>
    <property type="match status" value="1"/>
</dbReference>
<dbReference type="CDD" id="cd00616">
    <property type="entry name" value="AHBA_syn"/>
    <property type="match status" value="1"/>
</dbReference>
<comment type="similarity">
    <text evidence="1 4">Belongs to the DegT/DnrJ/EryC1 family.</text>
</comment>
<organism evidence="6 7">
    <name type="scientific">Amorphus orientalis</name>
    <dbReference type="NCBI Taxonomy" id="649198"/>
    <lineage>
        <taxon>Bacteria</taxon>
        <taxon>Pseudomonadati</taxon>
        <taxon>Pseudomonadota</taxon>
        <taxon>Alphaproteobacteria</taxon>
        <taxon>Hyphomicrobiales</taxon>
        <taxon>Amorphaceae</taxon>
        <taxon>Amorphus</taxon>
    </lineage>
</organism>
<evidence type="ECO:0000256" key="2">
    <source>
        <dbReference type="PIRSR" id="PIRSR000390-1"/>
    </source>
</evidence>
<keyword evidence="6" id="KW-0808">Transferase</keyword>
<dbReference type="GO" id="GO:0008483">
    <property type="term" value="F:transaminase activity"/>
    <property type="evidence" value="ECO:0007669"/>
    <property type="project" value="UniProtKB-KW"/>
</dbReference>
<keyword evidence="3 4" id="KW-0663">Pyridoxal phosphate</keyword>
<evidence type="ECO:0000313" key="6">
    <source>
        <dbReference type="EMBL" id="MDQ0317621.1"/>
    </source>
</evidence>
<dbReference type="GO" id="GO:0030170">
    <property type="term" value="F:pyridoxal phosphate binding"/>
    <property type="evidence" value="ECO:0007669"/>
    <property type="project" value="TreeGrafter"/>
</dbReference>
<proteinExistence type="inferred from homology"/>
<evidence type="ECO:0000256" key="3">
    <source>
        <dbReference type="PIRSR" id="PIRSR000390-2"/>
    </source>
</evidence>
<keyword evidence="6" id="KW-0032">Aminotransferase</keyword>
<dbReference type="Proteomes" id="UP001229244">
    <property type="component" value="Unassembled WGS sequence"/>
</dbReference>
<evidence type="ECO:0000256" key="4">
    <source>
        <dbReference type="RuleBase" id="RU004508"/>
    </source>
</evidence>
<feature type="active site" description="Proton acceptor" evidence="2">
    <location>
        <position position="218"/>
    </location>
</feature>
<feature type="region of interest" description="Disordered" evidence="5">
    <location>
        <begin position="1"/>
        <end position="26"/>
    </location>
</feature>
<dbReference type="AlphaFoldDB" id="A0AAE4ATT7"/>
<dbReference type="SUPFAM" id="SSF53383">
    <property type="entry name" value="PLP-dependent transferases"/>
    <property type="match status" value="1"/>
</dbReference>